<evidence type="ECO:0000313" key="6">
    <source>
        <dbReference type="EMBL" id="CAB3256599.1"/>
    </source>
</evidence>
<dbReference type="Gene3D" id="1.25.10.10">
    <property type="entry name" value="Leucine-rich Repeat Variant"/>
    <property type="match status" value="2"/>
</dbReference>
<organism evidence="6">
    <name type="scientific">Phallusia mammillata</name>
    <dbReference type="NCBI Taxonomy" id="59560"/>
    <lineage>
        <taxon>Eukaryota</taxon>
        <taxon>Metazoa</taxon>
        <taxon>Chordata</taxon>
        <taxon>Tunicata</taxon>
        <taxon>Ascidiacea</taxon>
        <taxon>Phlebobranchia</taxon>
        <taxon>Ascidiidae</taxon>
        <taxon>Phallusia</taxon>
    </lineage>
</organism>
<keyword evidence="5" id="KW-0653">Protein transport</keyword>
<keyword evidence="2" id="KW-0813">Transport</keyword>
<dbReference type="AlphaFoldDB" id="A0A6F9DFS2"/>
<dbReference type="InterPro" id="IPR016024">
    <property type="entry name" value="ARM-type_fold"/>
</dbReference>
<dbReference type="SUPFAM" id="SSF48371">
    <property type="entry name" value="ARM repeat"/>
    <property type="match status" value="1"/>
</dbReference>
<evidence type="ECO:0000256" key="4">
    <source>
        <dbReference type="ARBA" id="ARBA00022737"/>
    </source>
</evidence>
<protein>
    <submittedName>
        <fullName evidence="6">Importin-4-like</fullName>
    </submittedName>
</protein>
<proteinExistence type="evidence at transcript level"/>
<dbReference type="PANTHER" id="PTHR10527">
    <property type="entry name" value="IMPORTIN BETA"/>
    <property type="match status" value="1"/>
</dbReference>
<keyword evidence="4" id="KW-0677">Repeat</keyword>
<dbReference type="Pfam" id="PF13513">
    <property type="entry name" value="HEAT_EZ"/>
    <property type="match status" value="1"/>
</dbReference>
<evidence type="ECO:0000256" key="1">
    <source>
        <dbReference type="ARBA" id="ARBA00004496"/>
    </source>
</evidence>
<evidence type="ECO:0000256" key="2">
    <source>
        <dbReference type="ARBA" id="ARBA00022448"/>
    </source>
</evidence>
<dbReference type="InterPro" id="IPR040122">
    <property type="entry name" value="Importin_beta"/>
</dbReference>
<evidence type="ECO:0000256" key="3">
    <source>
        <dbReference type="ARBA" id="ARBA00022490"/>
    </source>
</evidence>
<dbReference type="InterPro" id="IPR011989">
    <property type="entry name" value="ARM-like"/>
</dbReference>
<gene>
    <name evidence="6" type="primary">Ipo4-001</name>
</gene>
<dbReference type="EMBL" id="LR786018">
    <property type="protein sequence ID" value="CAB3256599.1"/>
    <property type="molecule type" value="mRNA"/>
</dbReference>
<dbReference type="GO" id="GO:0006606">
    <property type="term" value="P:protein import into nucleus"/>
    <property type="evidence" value="ECO:0007669"/>
    <property type="project" value="InterPro"/>
</dbReference>
<evidence type="ECO:0000256" key="5">
    <source>
        <dbReference type="ARBA" id="ARBA00022927"/>
    </source>
</evidence>
<name>A0A6F9DFS2_9ASCI</name>
<keyword evidence="3" id="KW-0963">Cytoplasm</keyword>
<accession>A0A6F9DFS2</accession>
<dbReference type="GO" id="GO:0005737">
    <property type="term" value="C:cytoplasm"/>
    <property type="evidence" value="ECO:0007669"/>
    <property type="project" value="UniProtKB-SubCell"/>
</dbReference>
<comment type="subcellular location">
    <subcellularLocation>
        <location evidence="1">Cytoplasm</location>
    </subcellularLocation>
</comment>
<reference evidence="6" key="1">
    <citation type="submission" date="2020-04" db="EMBL/GenBank/DDBJ databases">
        <authorList>
            <person name="Neveu A P."/>
        </authorList>
    </citation>
    <scope>NUCLEOTIDE SEQUENCE</scope>
    <source>
        <tissue evidence="6">Whole embryo</tissue>
    </source>
</reference>
<sequence length="682" mass="76273">MQSESDDILQLLQSARKLDRDKGVVQLKSTLKKKNDQLAEDLLNKFHETLKTSSDSSKWEDVHGGLLGMKCVVEGAVDGFVEKSLFHQDQLDFLHNFAILSLSHNEVRVRNEAGWLLGCLCSLQGSDVYKKLGQEVLKLLRSDLDRHIEGDSDNHNNSAIAAQSASNIFHESAGWRHLETTMKCLQHMIEGCGKKFNDFVNLELLDLLFLSLLHTNRFVRETGFNVCAAIVQCGQSDEQSLNNSIVKFGKQFSDHLARGLADNWSQVRLASSVASRNFLTSIDVDKRSEFFPQLIPRMCLNRYYIAEGVRIYSQDTWKIISEGHGKQLVEEHIAYVASYYIEATQADNHAVREAACACISELATKVNPDAVRPYVADLLNALLECFQDDSWPVRDAACIACGNFILSYSDAAKEKRDMLYSLFLGNLRDPIASVRQGAGLALAKYTKVYHEDCMTTIMSEIQTGLDEVKSQKDSGEKATGYDKKPAQFGVVKDLHTQVDLKHTDQQMYSCGSLAPKMGRGSRGGCSDCQFRRPSEPWERSDGCIYLITELSADFPEKASSLLPSVIACLSHKHYAQHLVLLETFCKQLPVMAPRLGKRGFKSHIESFIDPIFYALSCDVALTVAAAEDCLQKLAKFLGVNILKGRIENYNPTYVDRYCRVVAQSAFPGQAPHMDRPFKFGLA</sequence>